<proteinExistence type="predicted"/>
<reference evidence="4 5" key="1">
    <citation type="submission" date="2015-09" db="EMBL/GenBank/DDBJ databases">
        <title>Genome sequence of the marine flavobacterium Croceitalea dokdonensis DOKDO 023 that contains proton- and sodium-pumping rhodopsins.</title>
        <authorList>
            <person name="Kwon S.-K."/>
            <person name="Lee H.K."/>
            <person name="Kwak M.-J."/>
            <person name="Kim J.F."/>
        </authorList>
    </citation>
    <scope>NUCLEOTIDE SEQUENCE [LARGE SCALE GENOMIC DNA]</scope>
    <source>
        <strain evidence="4 5">DOKDO 023</strain>
    </source>
</reference>
<dbReference type="SMART" id="SM00028">
    <property type="entry name" value="TPR"/>
    <property type="match status" value="5"/>
</dbReference>
<dbReference type="Pfam" id="PF13181">
    <property type="entry name" value="TPR_8"/>
    <property type="match status" value="1"/>
</dbReference>
<dbReference type="Proteomes" id="UP000050280">
    <property type="component" value="Unassembled WGS sequence"/>
</dbReference>
<sequence>MKRRCLGLTSLLNLKRCKRNVDGKNFYCDDHKRQPIYYIFFLILIPLAVNYSPKWFQSNESWQYPEKETMKVFTPIFNDEDSTSLNILILRFEDFVADKNTYCIGRTIEDILNTDDFQNDRSLNVFYADSILSPKNLYEARIIEEKHNADLVIFGLVNDIKNNCEEAQVCYRYQISESLVKSVISPIELKGKKFDRSFQSVIPSQLDNTLSFDNTTLKSWVIGLYSIKKGETYRTLIEIDKVVGNHSLPQKTRSERLAYFGQTFIQIRQDSLAYFALEKSMKLDSVNPISYLFLSRLQFLNRRYDKAEEILKKGLNITDNSAWKSKFYLDLAKLYVGTIEPREILRENPTNFTELHHNLNTKNENARFFFNKAIEVDSLNAEAFLGMGIHELHNSPSGFELMFAGKYFDKFMALKPELKYLVYSNLGVYYSVKGNYSKSLEYHEKAIRQNSTDYNNYIMRQNVFRKIKDFESAINDLNIAITLESNNYLAYQQLAMVYKGLGDFNQAENQFIKAIYLNENNPLPRLNLGELYYNQRDLARAEKVLLEAKKLDVRNDWLRIDLLLDQIQSTKIQNK</sequence>
<comment type="caution">
    <text evidence="4">The sequence shown here is derived from an EMBL/GenBank/DDBJ whole genome shotgun (WGS) entry which is preliminary data.</text>
</comment>
<name>A0A0N8H4F9_9FLAO</name>
<dbReference type="Pfam" id="PF13374">
    <property type="entry name" value="TPR_10"/>
    <property type="match status" value="1"/>
</dbReference>
<evidence type="ECO:0000256" key="2">
    <source>
        <dbReference type="ARBA" id="ARBA00022803"/>
    </source>
</evidence>
<keyword evidence="1" id="KW-0677">Repeat</keyword>
<dbReference type="RefSeq" id="WP_054557479.1">
    <property type="nucleotide sequence ID" value="NZ_LDJX01000001.1"/>
</dbReference>
<dbReference type="SUPFAM" id="SSF48452">
    <property type="entry name" value="TPR-like"/>
    <property type="match status" value="1"/>
</dbReference>
<dbReference type="PROSITE" id="PS50005">
    <property type="entry name" value="TPR"/>
    <property type="match status" value="2"/>
</dbReference>
<dbReference type="EMBL" id="LDJX01000001">
    <property type="protein sequence ID" value="KPM33260.1"/>
    <property type="molecule type" value="Genomic_DNA"/>
</dbReference>
<dbReference type="InterPro" id="IPR019734">
    <property type="entry name" value="TPR_rpt"/>
</dbReference>
<dbReference type="InterPro" id="IPR011990">
    <property type="entry name" value="TPR-like_helical_dom_sf"/>
</dbReference>
<evidence type="ECO:0000313" key="5">
    <source>
        <dbReference type="Proteomes" id="UP000050280"/>
    </source>
</evidence>
<feature type="repeat" description="TPR" evidence="3">
    <location>
        <begin position="488"/>
        <end position="521"/>
    </location>
</feature>
<dbReference type="SUPFAM" id="SSF81901">
    <property type="entry name" value="HCP-like"/>
    <property type="match status" value="1"/>
</dbReference>
<keyword evidence="2 3" id="KW-0802">TPR repeat</keyword>
<dbReference type="PANTHER" id="PTHR44858:SF1">
    <property type="entry name" value="UDP-N-ACETYLGLUCOSAMINE--PEPTIDE N-ACETYLGLUCOSAMINYLTRANSFERASE SPINDLY-RELATED"/>
    <property type="match status" value="1"/>
</dbReference>
<organism evidence="4 5">
    <name type="scientific">Croceitalea dokdonensis DOKDO 023</name>
    <dbReference type="NCBI Taxonomy" id="1300341"/>
    <lineage>
        <taxon>Bacteria</taxon>
        <taxon>Pseudomonadati</taxon>
        <taxon>Bacteroidota</taxon>
        <taxon>Flavobacteriia</taxon>
        <taxon>Flavobacteriales</taxon>
        <taxon>Flavobacteriaceae</taxon>
        <taxon>Croceitalea</taxon>
    </lineage>
</organism>
<dbReference type="PANTHER" id="PTHR44858">
    <property type="entry name" value="TETRATRICOPEPTIDE REPEAT PROTEIN 6"/>
    <property type="match status" value="1"/>
</dbReference>
<evidence type="ECO:0000256" key="1">
    <source>
        <dbReference type="ARBA" id="ARBA00022737"/>
    </source>
</evidence>
<dbReference type="AlphaFoldDB" id="A0A0N8H4F9"/>
<gene>
    <name evidence="4" type="ORF">I595_163</name>
</gene>
<keyword evidence="5" id="KW-1185">Reference proteome</keyword>
<dbReference type="InterPro" id="IPR050498">
    <property type="entry name" value="Ycf3"/>
</dbReference>
<dbReference type="STRING" id="1300341.I595_163"/>
<dbReference type="OrthoDB" id="736449at2"/>
<dbReference type="Gene3D" id="1.25.40.10">
    <property type="entry name" value="Tetratricopeptide repeat domain"/>
    <property type="match status" value="2"/>
</dbReference>
<evidence type="ECO:0000256" key="3">
    <source>
        <dbReference type="PROSITE-ProRule" id="PRU00339"/>
    </source>
</evidence>
<accession>A0A0N8H4F9</accession>
<evidence type="ECO:0000313" key="4">
    <source>
        <dbReference type="EMBL" id="KPM33260.1"/>
    </source>
</evidence>
<protein>
    <submittedName>
        <fullName evidence="4">TPR repeat-containing protein</fullName>
    </submittedName>
</protein>
<feature type="repeat" description="TPR" evidence="3">
    <location>
        <begin position="420"/>
        <end position="453"/>
    </location>
</feature>